<dbReference type="EMBL" id="JACTAM010000738">
    <property type="protein sequence ID" value="KAI2646923.1"/>
    <property type="molecule type" value="Genomic_DNA"/>
</dbReference>
<feature type="domain" description="Immunoglobulin V-set" evidence="1">
    <location>
        <begin position="4"/>
        <end position="83"/>
    </location>
</feature>
<accession>A0ABQ8L897</accession>
<proteinExistence type="predicted"/>
<name>A0ABQ8L897_LABRO</name>
<evidence type="ECO:0000259" key="1">
    <source>
        <dbReference type="Pfam" id="PF07686"/>
    </source>
</evidence>
<dbReference type="InterPro" id="IPR013106">
    <property type="entry name" value="Ig_V-set"/>
</dbReference>
<dbReference type="InterPro" id="IPR013783">
    <property type="entry name" value="Ig-like_fold"/>
</dbReference>
<dbReference type="Gene3D" id="2.60.40.10">
    <property type="entry name" value="Immunoglobulins"/>
    <property type="match status" value="1"/>
</dbReference>
<comment type="caution">
    <text evidence="2">The sequence shown here is derived from an EMBL/GenBank/DDBJ whole genome shotgun (WGS) entry which is preliminary data.</text>
</comment>
<dbReference type="Pfam" id="PF07686">
    <property type="entry name" value="V-set"/>
    <property type="match status" value="1"/>
</dbReference>
<gene>
    <name evidence="2" type="ORF">H4Q32_027369</name>
</gene>
<sequence>MNSVKEGEYITLDTGVITDKNDLIMWYFNGKRLAYFTGGPEIWKSPSRFSKRLQLDYQTGSLNITNIKTTDSGLYKLEITNSSSINTLLSISSRQDKIFHVIVSGEYSLVIQ</sequence>
<reference evidence="2 3" key="1">
    <citation type="submission" date="2022-01" db="EMBL/GenBank/DDBJ databases">
        <title>A high-quality chromosome-level genome assembly of rohu carp, Labeo rohita.</title>
        <authorList>
            <person name="Arick M.A. II"/>
            <person name="Hsu C.-Y."/>
            <person name="Magbanua Z."/>
            <person name="Pechanova O."/>
            <person name="Grover C."/>
            <person name="Miller E."/>
            <person name="Thrash A."/>
            <person name="Ezzel L."/>
            <person name="Alam S."/>
            <person name="Benzie J."/>
            <person name="Hamilton M."/>
            <person name="Karsi A."/>
            <person name="Lawrence M.L."/>
            <person name="Peterson D.G."/>
        </authorList>
    </citation>
    <scope>NUCLEOTIDE SEQUENCE [LARGE SCALE GENOMIC DNA]</scope>
    <source>
        <strain evidence="3">BAU-BD-2019</strain>
        <tissue evidence="2">Blood</tissue>
    </source>
</reference>
<organism evidence="2 3">
    <name type="scientific">Labeo rohita</name>
    <name type="common">Indian major carp</name>
    <name type="synonym">Cyprinus rohita</name>
    <dbReference type="NCBI Taxonomy" id="84645"/>
    <lineage>
        <taxon>Eukaryota</taxon>
        <taxon>Metazoa</taxon>
        <taxon>Chordata</taxon>
        <taxon>Craniata</taxon>
        <taxon>Vertebrata</taxon>
        <taxon>Euteleostomi</taxon>
        <taxon>Actinopterygii</taxon>
        <taxon>Neopterygii</taxon>
        <taxon>Teleostei</taxon>
        <taxon>Ostariophysi</taxon>
        <taxon>Cypriniformes</taxon>
        <taxon>Cyprinidae</taxon>
        <taxon>Labeoninae</taxon>
        <taxon>Labeonini</taxon>
        <taxon>Labeo</taxon>
    </lineage>
</organism>
<protein>
    <submittedName>
        <fullName evidence="2">SLAM family member 6</fullName>
    </submittedName>
</protein>
<keyword evidence="3" id="KW-1185">Reference proteome</keyword>
<dbReference type="SUPFAM" id="SSF48726">
    <property type="entry name" value="Immunoglobulin"/>
    <property type="match status" value="1"/>
</dbReference>
<dbReference type="InterPro" id="IPR036179">
    <property type="entry name" value="Ig-like_dom_sf"/>
</dbReference>
<evidence type="ECO:0000313" key="3">
    <source>
        <dbReference type="Proteomes" id="UP000830375"/>
    </source>
</evidence>
<dbReference type="PANTHER" id="PTHR21063">
    <property type="entry name" value="LFA-3"/>
    <property type="match status" value="1"/>
</dbReference>
<dbReference type="Proteomes" id="UP000830375">
    <property type="component" value="Unassembled WGS sequence"/>
</dbReference>
<dbReference type="PANTHER" id="PTHR21063:SF4">
    <property type="entry name" value="CD48 ANTIGEN-RELATED"/>
    <property type="match status" value="1"/>
</dbReference>
<evidence type="ECO:0000313" key="2">
    <source>
        <dbReference type="EMBL" id="KAI2646923.1"/>
    </source>
</evidence>